<accession>A0ABW1ZL25</accession>
<comment type="caution">
    <text evidence="2">The sequence shown here is derived from an EMBL/GenBank/DDBJ whole genome shotgun (WGS) entry which is preliminary data.</text>
</comment>
<keyword evidence="1" id="KW-0812">Transmembrane</keyword>
<feature type="transmembrane region" description="Helical" evidence="1">
    <location>
        <begin position="20"/>
        <end position="37"/>
    </location>
</feature>
<evidence type="ECO:0008006" key="4">
    <source>
        <dbReference type="Google" id="ProtNLM"/>
    </source>
</evidence>
<proteinExistence type="predicted"/>
<reference evidence="3" key="1">
    <citation type="journal article" date="2019" name="Int. J. Syst. Evol. Microbiol.">
        <title>The Global Catalogue of Microorganisms (GCM) 10K type strain sequencing project: providing services to taxonomists for standard genome sequencing and annotation.</title>
        <authorList>
            <consortium name="The Broad Institute Genomics Platform"/>
            <consortium name="The Broad Institute Genome Sequencing Center for Infectious Disease"/>
            <person name="Wu L."/>
            <person name="Ma J."/>
        </authorList>
    </citation>
    <scope>NUCLEOTIDE SEQUENCE [LARGE SCALE GENOMIC DNA]</scope>
    <source>
        <strain evidence="3">CCUG 63830</strain>
    </source>
</reference>
<name>A0ABW1ZL25_9DEIO</name>
<dbReference type="EMBL" id="JBHSWB010000001">
    <property type="protein sequence ID" value="MFC6660454.1"/>
    <property type="molecule type" value="Genomic_DNA"/>
</dbReference>
<feature type="transmembrane region" description="Helical" evidence="1">
    <location>
        <begin position="44"/>
        <end position="62"/>
    </location>
</feature>
<evidence type="ECO:0000313" key="2">
    <source>
        <dbReference type="EMBL" id="MFC6660454.1"/>
    </source>
</evidence>
<dbReference type="Proteomes" id="UP001596317">
    <property type="component" value="Unassembled WGS sequence"/>
</dbReference>
<sequence length="68" mass="6548">MTGSKALTRFPAAQGVTDGLGYVAAGTGTLLGGVVIAQLGFPALALGCAVLSGLLLVSAWRVSAGSGE</sequence>
<evidence type="ECO:0000313" key="3">
    <source>
        <dbReference type="Proteomes" id="UP001596317"/>
    </source>
</evidence>
<organism evidence="2 3">
    <name type="scientific">Deinococcus multiflagellatus</name>
    <dbReference type="NCBI Taxonomy" id="1656887"/>
    <lineage>
        <taxon>Bacteria</taxon>
        <taxon>Thermotogati</taxon>
        <taxon>Deinococcota</taxon>
        <taxon>Deinococci</taxon>
        <taxon>Deinococcales</taxon>
        <taxon>Deinococcaceae</taxon>
        <taxon>Deinococcus</taxon>
    </lineage>
</organism>
<keyword evidence="1" id="KW-0472">Membrane</keyword>
<gene>
    <name evidence="2" type="ORF">ACFP90_08825</name>
</gene>
<dbReference type="RefSeq" id="WP_380055481.1">
    <property type="nucleotide sequence ID" value="NZ_JBHSWB010000001.1"/>
</dbReference>
<keyword evidence="1" id="KW-1133">Transmembrane helix</keyword>
<evidence type="ECO:0000256" key="1">
    <source>
        <dbReference type="SAM" id="Phobius"/>
    </source>
</evidence>
<protein>
    <recommendedName>
        <fullName evidence="4">Major facilitator superfamily (MFS) profile domain-containing protein</fullName>
    </recommendedName>
</protein>
<keyword evidence="3" id="KW-1185">Reference proteome</keyword>